<dbReference type="InterPro" id="IPR025295">
    <property type="entry name" value="eCIS_core_dom"/>
</dbReference>
<evidence type="ECO:0000313" key="5">
    <source>
        <dbReference type="EMBL" id="MEM0572233.1"/>
    </source>
</evidence>
<evidence type="ECO:0000256" key="1">
    <source>
        <dbReference type="SAM" id="MobiDB-lite"/>
    </source>
</evidence>
<evidence type="ECO:0000313" key="6">
    <source>
        <dbReference type="Proteomes" id="UP001388259"/>
    </source>
</evidence>
<name>A0AB35YQM3_9FLAO</name>
<feature type="domain" description="eCIS core" evidence="3">
    <location>
        <begin position="114"/>
        <end position="191"/>
    </location>
</feature>
<evidence type="ECO:0000313" key="4">
    <source>
        <dbReference type="EMBL" id="MEM0517026.1"/>
    </source>
</evidence>
<protein>
    <submittedName>
        <fullName evidence="4">DUF4157 domain-containing protein</fullName>
    </submittedName>
</protein>
<proteinExistence type="predicted"/>
<dbReference type="EMBL" id="JBANCF010000001">
    <property type="protein sequence ID" value="MEM0572233.1"/>
    <property type="molecule type" value="Genomic_DNA"/>
</dbReference>
<dbReference type="Proteomes" id="UP001388259">
    <property type="component" value="Unassembled WGS sequence"/>
</dbReference>
<dbReference type="SUPFAM" id="SSF47090">
    <property type="entry name" value="PGBD-like"/>
    <property type="match status" value="1"/>
</dbReference>
<dbReference type="Pfam" id="PF01471">
    <property type="entry name" value="PG_binding_1"/>
    <property type="match status" value="1"/>
</dbReference>
<evidence type="ECO:0000259" key="2">
    <source>
        <dbReference type="Pfam" id="PF01471"/>
    </source>
</evidence>
<dbReference type="Pfam" id="PF13699">
    <property type="entry name" value="eCIS_core"/>
    <property type="match status" value="1"/>
</dbReference>
<feature type="domain" description="Peptidoglycan binding-like" evidence="2">
    <location>
        <begin position="230"/>
        <end position="287"/>
    </location>
</feature>
<dbReference type="InterPro" id="IPR036365">
    <property type="entry name" value="PGBD-like_sf"/>
</dbReference>
<accession>A0AB35YQM3</accession>
<dbReference type="EMBL" id="JAZBJM010000001">
    <property type="protein sequence ID" value="MEM0517026.1"/>
    <property type="molecule type" value="Genomic_DNA"/>
</dbReference>
<dbReference type="AlphaFoldDB" id="A0AB35YQM3"/>
<evidence type="ECO:0000259" key="3">
    <source>
        <dbReference type="Pfam" id="PF13699"/>
    </source>
</evidence>
<sequence length="644" mass="72164">MFKLTKSTHNPKTTGNSRIHSNSGTNPLFIQAKFSVGKANDNFEKEADSVADKVVSGSQKDSQKPNTFFPATPVQRKNSEVSEEVLQMKSSKFQKIAPENFEQKIKSTKGHGTPLKGKAKQEMETGIGADFSDVKIHTDTNAVSMSKALGAQAFTSGKDIYFNTGKYAPATSAGKHLLAHELTHTLQQQNGRFQKIQKKDLASPRFGGDALLEDVLDGNQLVSTKKNSKGAHVRIIQQALTDAGFILKHYGIDGDFGSETKAQVIEFQKARKLPKKEQDGVVGPITMSEFDQEFTGHKIEHTKFSGIDDATLDAQTRTITTDEKAAVKEAMNTEVKKDPKTGKDPIFDKAKTAAYKTELKALTEKYVIAQYNHLGKGKEALRGNKKNLHDKNDVEALAKVSKNETDKVYGNLKKGKEFVFGTNLFDGWENKKAKLKGKSPKEKDAIKEAWANWRVQKIIESARVEPINKKYNAIQKREPEATVVKEIIKELSITYKKELVLTHLGWPGYADDGKVFLQRYKSSNNDDNRKYMWGNFATIIHEYIHTLEHKDAINYRESLKDKEGGKVLREGMPEYFSKIVWNNLNLSDHTLRKSVEGPFYDSTKSDIYTNHYYSEGINAEKIAGIVGTSNVMGYFFKGKINLIQ</sequence>
<comment type="caution">
    <text evidence="4">The sequence shown here is derived from an EMBL/GenBank/DDBJ whole genome shotgun (WGS) entry which is preliminary data.</text>
</comment>
<organism evidence="4 6">
    <name type="scientific">Aequorivita flava</name>
    <dbReference type="NCBI Taxonomy" id="3114371"/>
    <lineage>
        <taxon>Bacteria</taxon>
        <taxon>Pseudomonadati</taxon>
        <taxon>Bacteroidota</taxon>
        <taxon>Flavobacteriia</taxon>
        <taxon>Flavobacteriales</taxon>
        <taxon>Flavobacteriaceae</taxon>
        <taxon>Aequorivita</taxon>
    </lineage>
</organism>
<feature type="region of interest" description="Disordered" evidence="1">
    <location>
        <begin position="1"/>
        <end position="25"/>
    </location>
</feature>
<gene>
    <name evidence="5" type="ORF">VZD24_01780</name>
    <name evidence="4" type="ORF">VZD85_01580</name>
</gene>
<keyword evidence="7" id="KW-1185">Reference proteome</keyword>
<dbReference type="Gene3D" id="1.10.101.10">
    <property type="entry name" value="PGBD-like superfamily/PGBD"/>
    <property type="match status" value="1"/>
</dbReference>
<dbReference type="RefSeq" id="WP_342686488.1">
    <property type="nucleotide sequence ID" value="NZ_JAZBJM010000001.1"/>
</dbReference>
<reference evidence="4 7" key="1">
    <citation type="submission" date="2024-01" db="EMBL/GenBank/DDBJ databases">
        <title>Aequorivita flavus sp. nov., isolated from deep-sea sediment.</title>
        <authorList>
            <person name="Chen X."/>
        </authorList>
    </citation>
    <scope>NUCLEOTIDE SEQUENCE</scope>
    <source>
        <strain evidence="4">MCCC 1A16923</strain>
        <strain evidence="5 7">MCCC 1A16935</strain>
    </source>
</reference>
<dbReference type="InterPro" id="IPR036366">
    <property type="entry name" value="PGBDSf"/>
</dbReference>
<dbReference type="InterPro" id="IPR002477">
    <property type="entry name" value="Peptidoglycan-bd-like"/>
</dbReference>
<evidence type="ECO:0000313" key="7">
    <source>
        <dbReference type="Proteomes" id="UP001390963"/>
    </source>
</evidence>
<dbReference type="Proteomes" id="UP001390963">
    <property type="component" value="Unassembled WGS sequence"/>
</dbReference>